<dbReference type="EMBL" id="AP017424">
    <property type="protein sequence ID" value="BAU82789.1"/>
    <property type="molecule type" value="Genomic_DNA"/>
</dbReference>
<dbReference type="InterPro" id="IPR041916">
    <property type="entry name" value="Anti_sigma_zinc_sf"/>
</dbReference>
<keyword evidence="3" id="KW-0472">Membrane</keyword>
<accession>A0A160NVU6</accession>
<keyword evidence="3" id="KW-1133">Transmembrane helix</keyword>
<sequence length="259" mass="26031">MTGNGNGNGSERGRGPACARLRELDAELALGALPARERAEAVAHLDRCPDCREYVERLNAVGDGLLALLPEAEPPVGFESRVVRALGVAPEASEAPGAEAPARAPAHPSRTRLRARRLRLAAAGAAAAVACAFGGWAVGTAVEGPAAVVAQRVPAALHEAALVAPGGGHEVGRIYAHPAGAGATGWVYMTVELPGAGAGPVRCVLVRADGSTVPVGSFRLHDGYGYWGAPAGTDPASATGARLLAPDGTVLATARFPGG</sequence>
<evidence type="ECO:0000256" key="1">
    <source>
        <dbReference type="ARBA" id="ARBA00023015"/>
    </source>
</evidence>
<reference evidence="4 5" key="1">
    <citation type="journal article" date="2016" name="Genome Announc.">
        <title>Complete Genome Sequence of Thiostrepton-Producing Streptomyces laurentii ATCC 31255.</title>
        <authorList>
            <person name="Doi K."/>
            <person name="Fujino Y."/>
            <person name="Nagayoshi Y."/>
            <person name="Ohshima T."/>
            <person name="Ogata S."/>
        </authorList>
    </citation>
    <scope>NUCLEOTIDE SEQUENCE [LARGE SCALE GENOMIC DNA]</scope>
    <source>
        <strain evidence="4 5">ATCC 31255</strain>
    </source>
</reference>
<evidence type="ECO:0000313" key="4">
    <source>
        <dbReference type="EMBL" id="BAU82789.1"/>
    </source>
</evidence>
<dbReference type="AlphaFoldDB" id="A0A160NVU6"/>
<dbReference type="Gene3D" id="1.10.10.1320">
    <property type="entry name" value="Anti-sigma factor, zinc-finger domain"/>
    <property type="match status" value="1"/>
</dbReference>
<proteinExistence type="predicted"/>
<protein>
    <recommendedName>
        <fullName evidence="6">Zinc-finger domain-containing protein</fullName>
    </recommendedName>
</protein>
<dbReference type="Proteomes" id="UP000217676">
    <property type="component" value="Chromosome"/>
</dbReference>
<keyword evidence="1" id="KW-0805">Transcription regulation</keyword>
<evidence type="ECO:0008006" key="6">
    <source>
        <dbReference type="Google" id="ProtNLM"/>
    </source>
</evidence>
<evidence type="ECO:0000256" key="3">
    <source>
        <dbReference type="SAM" id="Phobius"/>
    </source>
</evidence>
<keyword evidence="2" id="KW-0804">Transcription</keyword>
<organism evidence="4 5">
    <name type="scientific">Streptomyces laurentii</name>
    <dbReference type="NCBI Taxonomy" id="39478"/>
    <lineage>
        <taxon>Bacteria</taxon>
        <taxon>Bacillati</taxon>
        <taxon>Actinomycetota</taxon>
        <taxon>Actinomycetes</taxon>
        <taxon>Kitasatosporales</taxon>
        <taxon>Streptomycetaceae</taxon>
        <taxon>Streptomyces</taxon>
    </lineage>
</organism>
<dbReference type="KEGG" id="slau:SLA_1851"/>
<keyword evidence="5" id="KW-1185">Reference proteome</keyword>
<feature type="transmembrane region" description="Helical" evidence="3">
    <location>
        <begin position="120"/>
        <end position="139"/>
    </location>
</feature>
<gene>
    <name evidence="4" type="ORF">SLA_1851</name>
</gene>
<keyword evidence="3" id="KW-0812">Transmembrane</keyword>
<evidence type="ECO:0000256" key="2">
    <source>
        <dbReference type="ARBA" id="ARBA00023163"/>
    </source>
</evidence>
<name>A0A160NVU6_STRLU</name>
<dbReference type="RefSeq" id="WP_359874633.1">
    <property type="nucleotide sequence ID" value="NZ_JBEYHT010000008.1"/>
</dbReference>
<evidence type="ECO:0000313" key="5">
    <source>
        <dbReference type="Proteomes" id="UP000217676"/>
    </source>
</evidence>